<evidence type="ECO:0000313" key="4">
    <source>
        <dbReference type="EMBL" id="KAK3676584.1"/>
    </source>
</evidence>
<dbReference type="InterPro" id="IPR001841">
    <property type="entry name" value="Znf_RING"/>
</dbReference>
<dbReference type="PROSITE" id="PS50089">
    <property type="entry name" value="ZF_RING_2"/>
    <property type="match status" value="1"/>
</dbReference>
<keyword evidence="1" id="KW-0863">Zinc-finger</keyword>
<dbReference type="GO" id="GO:0008270">
    <property type="term" value="F:zinc ion binding"/>
    <property type="evidence" value="ECO:0007669"/>
    <property type="project" value="UniProtKB-KW"/>
</dbReference>
<gene>
    <name evidence="4" type="ORF">LTR78_003358</name>
</gene>
<feature type="domain" description="RING-type" evidence="3">
    <location>
        <begin position="239"/>
        <end position="287"/>
    </location>
</feature>
<protein>
    <recommendedName>
        <fullName evidence="3">RING-type domain-containing protein</fullName>
    </recommendedName>
</protein>
<feature type="compositionally biased region" description="Basic and acidic residues" evidence="2">
    <location>
        <begin position="499"/>
        <end position="509"/>
    </location>
</feature>
<dbReference type="Proteomes" id="UP001274830">
    <property type="component" value="Unassembled WGS sequence"/>
</dbReference>
<accession>A0AAE0WS21</accession>
<dbReference type="SUPFAM" id="SSF57850">
    <property type="entry name" value="RING/U-box"/>
    <property type="match status" value="1"/>
</dbReference>
<sequence length="522" mass="58752">MAGFSDRTLSIFDPHHIVTIEYPDVELCGGWDDGEYVLDSDKLALPGIEDSEQRFEPRPLIQDRAVEAHSELSSLAENPFFSTLPAPTLTKREVMGLLENVNRFGDGDGLVRDMALVTKTYGRSTLSCVSLSGERSSGHSESIEVDEVPMMIFHLSAVLKHRNPSGEIEVDMKYEQLRSLMRGTTDRAVRHMELQLQVGGLNKTTSVWKAPRTPDYASELHNITRPIDTSQMPASDRDCIVCADDLAGIGMEPLTLHCNEKHIICKSCLLKVLASKFPDDATCPYCRQAIFTERKSLDRLKFFVIDGAFLADPQYDAWENFIRSCADLDKVLAGHNDEKVHVDEKLMLRIWEHLIEGMLLESEDSTPLGLQPARMPECAILLQSIGAALHSLDGANVPVRSLYRLLLEDIARHFARIMLGSSVVHTLSPDDQDVLIHQPQESLALIGFRPGFVEFFERMVSRMLQFVQLRVCNGCCWGGFNAERGWHGHGLRMHYRPRSAGEEEKEQKKSALQKRKPRSRKA</sequence>
<evidence type="ECO:0000256" key="2">
    <source>
        <dbReference type="SAM" id="MobiDB-lite"/>
    </source>
</evidence>
<organism evidence="4 5">
    <name type="scientific">Recurvomyces mirabilis</name>
    <dbReference type="NCBI Taxonomy" id="574656"/>
    <lineage>
        <taxon>Eukaryota</taxon>
        <taxon>Fungi</taxon>
        <taxon>Dikarya</taxon>
        <taxon>Ascomycota</taxon>
        <taxon>Pezizomycotina</taxon>
        <taxon>Dothideomycetes</taxon>
        <taxon>Dothideomycetidae</taxon>
        <taxon>Mycosphaerellales</taxon>
        <taxon>Teratosphaeriaceae</taxon>
        <taxon>Recurvomyces</taxon>
    </lineage>
</organism>
<evidence type="ECO:0000256" key="1">
    <source>
        <dbReference type="PROSITE-ProRule" id="PRU00175"/>
    </source>
</evidence>
<dbReference type="InterPro" id="IPR013083">
    <property type="entry name" value="Znf_RING/FYVE/PHD"/>
</dbReference>
<dbReference type="EMBL" id="JAUTXT010000009">
    <property type="protein sequence ID" value="KAK3676584.1"/>
    <property type="molecule type" value="Genomic_DNA"/>
</dbReference>
<evidence type="ECO:0000259" key="3">
    <source>
        <dbReference type="PROSITE" id="PS50089"/>
    </source>
</evidence>
<reference evidence="4" key="1">
    <citation type="submission" date="2023-07" db="EMBL/GenBank/DDBJ databases">
        <title>Black Yeasts Isolated from many extreme environments.</title>
        <authorList>
            <person name="Coleine C."/>
            <person name="Stajich J.E."/>
            <person name="Selbmann L."/>
        </authorList>
    </citation>
    <scope>NUCLEOTIDE SEQUENCE</scope>
    <source>
        <strain evidence="4">CCFEE 5485</strain>
    </source>
</reference>
<name>A0AAE0WS21_9PEZI</name>
<proteinExistence type="predicted"/>
<comment type="caution">
    <text evidence="4">The sequence shown here is derived from an EMBL/GenBank/DDBJ whole genome shotgun (WGS) entry which is preliminary data.</text>
</comment>
<evidence type="ECO:0000313" key="5">
    <source>
        <dbReference type="Proteomes" id="UP001274830"/>
    </source>
</evidence>
<feature type="region of interest" description="Disordered" evidence="2">
    <location>
        <begin position="497"/>
        <end position="522"/>
    </location>
</feature>
<dbReference type="AlphaFoldDB" id="A0AAE0WS21"/>
<keyword evidence="1" id="KW-0862">Zinc</keyword>
<feature type="compositionally biased region" description="Basic residues" evidence="2">
    <location>
        <begin position="511"/>
        <end position="522"/>
    </location>
</feature>
<keyword evidence="1" id="KW-0479">Metal-binding</keyword>
<keyword evidence="5" id="KW-1185">Reference proteome</keyword>
<dbReference type="Gene3D" id="3.30.40.10">
    <property type="entry name" value="Zinc/RING finger domain, C3HC4 (zinc finger)"/>
    <property type="match status" value="1"/>
</dbReference>